<gene>
    <name evidence="1" type="ORF">CLUMA_CG017377</name>
</gene>
<protein>
    <submittedName>
        <fullName evidence="1">CLUMA_CG017377, isoform A</fullName>
    </submittedName>
</protein>
<keyword evidence="2" id="KW-1185">Reference proteome</keyword>
<accession>A0A1J1IVS5</accession>
<reference evidence="1 2" key="1">
    <citation type="submission" date="2015-04" db="EMBL/GenBank/DDBJ databases">
        <authorList>
            <person name="Syromyatnikov M.Y."/>
            <person name="Popov V.N."/>
        </authorList>
    </citation>
    <scope>NUCLEOTIDE SEQUENCE [LARGE SCALE GENOMIC DNA]</scope>
</reference>
<dbReference type="AlphaFoldDB" id="A0A1J1IVS5"/>
<name>A0A1J1IVS5_9DIPT</name>
<proteinExistence type="predicted"/>
<dbReference type="EMBL" id="CVRI01000063">
    <property type="protein sequence ID" value="CRL04279.1"/>
    <property type="molecule type" value="Genomic_DNA"/>
</dbReference>
<sequence>MDSGMSVNNLNTFERRLDPEKNKVDEISYQERFSHRIRRHGEEELKGAHKNIYYASLPIKLP</sequence>
<evidence type="ECO:0000313" key="2">
    <source>
        <dbReference type="Proteomes" id="UP000183832"/>
    </source>
</evidence>
<dbReference type="Proteomes" id="UP000183832">
    <property type="component" value="Unassembled WGS sequence"/>
</dbReference>
<organism evidence="1 2">
    <name type="scientific">Clunio marinus</name>
    <dbReference type="NCBI Taxonomy" id="568069"/>
    <lineage>
        <taxon>Eukaryota</taxon>
        <taxon>Metazoa</taxon>
        <taxon>Ecdysozoa</taxon>
        <taxon>Arthropoda</taxon>
        <taxon>Hexapoda</taxon>
        <taxon>Insecta</taxon>
        <taxon>Pterygota</taxon>
        <taxon>Neoptera</taxon>
        <taxon>Endopterygota</taxon>
        <taxon>Diptera</taxon>
        <taxon>Nematocera</taxon>
        <taxon>Chironomoidea</taxon>
        <taxon>Chironomidae</taxon>
        <taxon>Clunio</taxon>
    </lineage>
</organism>
<evidence type="ECO:0000313" key="1">
    <source>
        <dbReference type="EMBL" id="CRL04279.1"/>
    </source>
</evidence>